<evidence type="ECO:0000313" key="2">
    <source>
        <dbReference type="EMBL" id="KAH8106317.1"/>
    </source>
</evidence>
<protein>
    <submittedName>
        <fullName evidence="2">Uncharacterized protein</fullName>
    </submittedName>
</protein>
<feature type="compositionally biased region" description="Polar residues" evidence="1">
    <location>
        <begin position="110"/>
        <end position="123"/>
    </location>
</feature>
<feature type="region of interest" description="Disordered" evidence="1">
    <location>
        <begin position="102"/>
        <end position="123"/>
    </location>
</feature>
<proteinExistence type="predicted"/>
<sequence>MASITSALQKLLPATLPPSLSSRPGTLYQVLSRYSKDGVGQRVHQVRWGMKGIEDCYWEVTRTKMKLGGTHGKAWGKLVWKGKVVSKHDEEIRGGLKYTWSLGASKAPPTKSTSTPHVEGTSP</sequence>
<gene>
    <name evidence="2" type="ORF">BXZ70DRAFT_904312</name>
</gene>
<dbReference type="EMBL" id="JAEVFJ010000003">
    <property type="protein sequence ID" value="KAH8106317.1"/>
    <property type="molecule type" value="Genomic_DNA"/>
</dbReference>
<dbReference type="InterPro" id="IPR032053">
    <property type="entry name" value="Ribosomal_mS34"/>
</dbReference>
<dbReference type="Proteomes" id="UP000813824">
    <property type="component" value="Unassembled WGS sequence"/>
</dbReference>
<evidence type="ECO:0000256" key="1">
    <source>
        <dbReference type="SAM" id="MobiDB-lite"/>
    </source>
</evidence>
<dbReference type="Pfam" id="PF16053">
    <property type="entry name" value="MRP-S34"/>
    <property type="match status" value="1"/>
</dbReference>
<keyword evidence="3" id="KW-1185">Reference proteome</keyword>
<accession>A0A8K0UY01</accession>
<organism evidence="2 3">
    <name type="scientific">Cristinia sonorae</name>
    <dbReference type="NCBI Taxonomy" id="1940300"/>
    <lineage>
        <taxon>Eukaryota</taxon>
        <taxon>Fungi</taxon>
        <taxon>Dikarya</taxon>
        <taxon>Basidiomycota</taxon>
        <taxon>Agaricomycotina</taxon>
        <taxon>Agaricomycetes</taxon>
        <taxon>Agaricomycetidae</taxon>
        <taxon>Agaricales</taxon>
        <taxon>Pleurotineae</taxon>
        <taxon>Stephanosporaceae</taxon>
        <taxon>Cristinia</taxon>
    </lineage>
</organism>
<name>A0A8K0UY01_9AGAR</name>
<dbReference type="PANTHER" id="PTHR28589:SF1">
    <property type="entry name" value="SMALL RIBOSOMAL SUBUNIT PROTEIN MS34"/>
    <property type="match status" value="1"/>
</dbReference>
<dbReference type="GO" id="GO:0003735">
    <property type="term" value="F:structural constituent of ribosome"/>
    <property type="evidence" value="ECO:0007669"/>
    <property type="project" value="InterPro"/>
</dbReference>
<dbReference type="AlphaFoldDB" id="A0A8K0UY01"/>
<dbReference type="GO" id="GO:0005739">
    <property type="term" value="C:mitochondrion"/>
    <property type="evidence" value="ECO:0007669"/>
    <property type="project" value="InterPro"/>
</dbReference>
<reference evidence="2" key="1">
    <citation type="journal article" date="2021" name="New Phytol.">
        <title>Evolutionary innovations through gain and loss of genes in the ectomycorrhizal Boletales.</title>
        <authorList>
            <person name="Wu G."/>
            <person name="Miyauchi S."/>
            <person name="Morin E."/>
            <person name="Kuo A."/>
            <person name="Drula E."/>
            <person name="Varga T."/>
            <person name="Kohler A."/>
            <person name="Feng B."/>
            <person name="Cao Y."/>
            <person name="Lipzen A."/>
            <person name="Daum C."/>
            <person name="Hundley H."/>
            <person name="Pangilinan J."/>
            <person name="Johnson J."/>
            <person name="Barry K."/>
            <person name="LaButti K."/>
            <person name="Ng V."/>
            <person name="Ahrendt S."/>
            <person name="Min B."/>
            <person name="Choi I.G."/>
            <person name="Park H."/>
            <person name="Plett J.M."/>
            <person name="Magnuson J."/>
            <person name="Spatafora J.W."/>
            <person name="Nagy L.G."/>
            <person name="Henrissat B."/>
            <person name="Grigoriev I.V."/>
            <person name="Yang Z.L."/>
            <person name="Xu J."/>
            <person name="Martin F.M."/>
        </authorList>
    </citation>
    <scope>NUCLEOTIDE SEQUENCE</scope>
    <source>
        <strain evidence="2">KKN 215</strain>
    </source>
</reference>
<dbReference type="PANTHER" id="PTHR28589">
    <property type="entry name" value="28S RIBOSOMAL PROTEIN S34, MITOCHONDRIAL"/>
    <property type="match status" value="1"/>
</dbReference>
<evidence type="ECO:0000313" key="3">
    <source>
        <dbReference type="Proteomes" id="UP000813824"/>
    </source>
</evidence>
<dbReference type="OrthoDB" id="16434at2759"/>
<comment type="caution">
    <text evidence="2">The sequence shown here is derived from an EMBL/GenBank/DDBJ whole genome shotgun (WGS) entry which is preliminary data.</text>
</comment>